<keyword evidence="4 6" id="KW-1133">Transmembrane helix</keyword>
<feature type="transmembrane region" description="Helical" evidence="6">
    <location>
        <begin position="95"/>
        <end position="115"/>
    </location>
</feature>
<feature type="transmembrane region" description="Helical" evidence="6">
    <location>
        <begin position="316"/>
        <end position="336"/>
    </location>
</feature>
<evidence type="ECO:0000313" key="8">
    <source>
        <dbReference type="Proteomes" id="UP000199042"/>
    </source>
</evidence>
<comment type="caution">
    <text evidence="7">The sequence shown here is derived from an EMBL/GenBank/DDBJ whole genome shotgun (WGS) entry which is preliminary data.</text>
</comment>
<dbReference type="InterPro" id="IPR002797">
    <property type="entry name" value="Polysacc_synth"/>
</dbReference>
<dbReference type="InterPro" id="IPR050833">
    <property type="entry name" value="Poly_Biosynth_Transport"/>
</dbReference>
<dbReference type="Proteomes" id="UP000199042">
    <property type="component" value="Unassembled WGS sequence"/>
</dbReference>
<keyword evidence="3 6" id="KW-0812">Transmembrane</keyword>
<feature type="transmembrane region" description="Helical" evidence="6">
    <location>
        <begin position="55"/>
        <end position="74"/>
    </location>
</feature>
<keyword evidence="5 6" id="KW-0472">Membrane</keyword>
<evidence type="ECO:0000256" key="1">
    <source>
        <dbReference type="ARBA" id="ARBA00004651"/>
    </source>
</evidence>
<feature type="transmembrane region" description="Helical" evidence="6">
    <location>
        <begin position="190"/>
        <end position="208"/>
    </location>
</feature>
<accession>A0AB38A125</accession>
<feature type="transmembrane region" description="Helical" evidence="6">
    <location>
        <begin position="12"/>
        <end position="35"/>
    </location>
</feature>
<protein>
    <submittedName>
        <fullName evidence="7">Membrane protein involved in the export of O-antigen and teichoic acid</fullName>
    </submittedName>
</protein>
<evidence type="ECO:0000256" key="3">
    <source>
        <dbReference type="ARBA" id="ARBA00022692"/>
    </source>
</evidence>
<feature type="transmembrane region" description="Helical" evidence="6">
    <location>
        <begin position="441"/>
        <end position="462"/>
    </location>
</feature>
<keyword evidence="2" id="KW-1003">Cell membrane</keyword>
<dbReference type="PANTHER" id="PTHR30250:SF26">
    <property type="entry name" value="PSMA PROTEIN"/>
    <property type="match status" value="1"/>
</dbReference>
<dbReference type="AlphaFoldDB" id="A0AB38A125"/>
<dbReference type="PANTHER" id="PTHR30250">
    <property type="entry name" value="PST FAMILY PREDICTED COLANIC ACID TRANSPORTER"/>
    <property type="match status" value="1"/>
</dbReference>
<dbReference type="EMBL" id="FNQH01000003">
    <property type="protein sequence ID" value="SEA56664.1"/>
    <property type="molecule type" value="Genomic_DNA"/>
</dbReference>
<sequence>MMGKDTSKNKALAINMISSAVAVGVHLAISFFLSPYIVAKLGVEANGFVTLASNFVGYASLISIALNSMAGRFITIKFYQDDLAEANKYYTAVTLGNYVLSLFMVIPAVLCVIYLEKFINISADILWDVKLLFALVFLNYLVRTTFSSWNTATFVTNKLYIQSMRDMQSQLIRVAILLGLFFLIKPYVYYMGVASLMATIYTVGYAFYYKKKLMPQLKVRIASFNKNYFIELIASGIWNTINQLGLLLLSGLDLLIANVFVGAEAMGILSLGKILPNVLVQLTTALKSVFTPTFIMKYAQGDIEGLKLELKKAMKITGIILTIPLSLVIIFGNEFYQLWVPSQDAGLLQTLSVLTIFGYIFTVSTTVLFDVFVVVNKLKTNAILVVISGIASTGLVFILLGNTNLGLLAIAGVSSVANIIRNLCFTVPFGAKYLNLKWNTFFPEVGYSVLSVLILNAIGYGIENIVVIDSWLKLAAYAAITGVLGLLINSFIVLNKTERNYLVKAVKSKVHL</sequence>
<evidence type="ECO:0000256" key="5">
    <source>
        <dbReference type="ARBA" id="ARBA00023136"/>
    </source>
</evidence>
<dbReference type="GO" id="GO:0005886">
    <property type="term" value="C:plasma membrane"/>
    <property type="evidence" value="ECO:0007669"/>
    <property type="project" value="UniProtKB-SubCell"/>
</dbReference>
<organism evidence="7 8">
    <name type="scientific">Trichococcus collinsii</name>
    <dbReference type="NCBI Taxonomy" id="157076"/>
    <lineage>
        <taxon>Bacteria</taxon>
        <taxon>Bacillati</taxon>
        <taxon>Bacillota</taxon>
        <taxon>Bacilli</taxon>
        <taxon>Lactobacillales</taxon>
        <taxon>Carnobacteriaceae</taxon>
        <taxon>Trichococcus</taxon>
    </lineage>
</organism>
<feature type="transmembrane region" description="Helical" evidence="6">
    <location>
        <begin position="382"/>
        <end position="401"/>
    </location>
</feature>
<feature type="transmembrane region" description="Helical" evidence="6">
    <location>
        <begin position="474"/>
        <end position="494"/>
    </location>
</feature>
<evidence type="ECO:0000256" key="6">
    <source>
        <dbReference type="SAM" id="Phobius"/>
    </source>
</evidence>
<evidence type="ECO:0000256" key="2">
    <source>
        <dbReference type="ARBA" id="ARBA00022475"/>
    </source>
</evidence>
<evidence type="ECO:0000256" key="4">
    <source>
        <dbReference type="ARBA" id="ARBA00022989"/>
    </source>
</evidence>
<gene>
    <name evidence="7" type="ORF">SAMN04488525_103468</name>
</gene>
<proteinExistence type="predicted"/>
<feature type="transmembrane region" description="Helical" evidence="6">
    <location>
        <begin position="356"/>
        <end position="375"/>
    </location>
</feature>
<reference evidence="7 8" key="1">
    <citation type="submission" date="2016-10" db="EMBL/GenBank/DDBJ databases">
        <authorList>
            <person name="Varghese N."/>
            <person name="Submissions S."/>
        </authorList>
    </citation>
    <scope>NUCLEOTIDE SEQUENCE [LARGE SCALE GENOMIC DNA]</scope>
    <source>
        <strain evidence="7 8">DSM 14526</strain>
    </source>
</reference>
<name>A0AB38A125_9LACT</name>
<comment type="subcellular location">
    <subcellularLocation>
        <location evidence="1">Cell membrane</location>
        <topology evidence="1">Multi-pass membrane protein</topology>
    </subcellularLocation>
</comment>
<evidence type="ECO:0000313" key="7">
    <source>
        <dbReference type="EMBL" id="SEA56664.1"/>
    </source>
</evidence>
<dbReference type="Pfam" id="PF01943">
    <property type="entry name" value="Polysacc_synt"/>
    <property type="match status" value="1"/>
</dbReference>
<keyword evidence="8" id="KW-1185">Reference proteome</keyword>
<feature type="transmembrane region" description="Helical" evidence="6">
    <location>
        <begin position="407"/>
        <end position="429"/>
    </location>
</feature>